<gene>
    <name evidence="3" type="primary">aroF</name>
    <name evidence="3" type="ORF">ACGFZB_27875</name>
</gene>
<accession>A0ABW7BAF2</accession>
<reference evidence="3 4" key="1">
    <citation type="submission" date="2024-10" db="EMBL/GenBank/DDBJ databases">
        <title>The Natural Products Discovery Center: Release of the First 8490 Sequenced Strains for Exploring Actinobacteria Biosynthetic Diversity.</title>
        <authorList>
            <person name="Kalkreuter E."/>
            <person name="Kautsar S.A."/>
            <person name="Yang D."/>
            <person name="Bader C.D."/>
            <person name="Teijaro C.N."/>
            <person name="Fluegel L."/>
            <person name="Davis C.M."/>
            <person name="Simpson J.R."/>
            <person name="Lauterbach L."/>
            <person name="Steele A.D."/>
            <person name="Gui C."/>
            <person name="Meng S."/>
            <person name="Li G."/>
            <person name="Viehrig K."/>
            <person name="Ye F."/>
            <person name="Su P."/>
            <person name="Kiefer A.F."/>
            <person name="Nichols A."/>
            <person name="Cepeda A.J."/>
            <person name="Yan W."/>
            <person name="Fan B."/>
            <person name="Jiang Y."/>
            <person name="Adhikari A."/>
            <person name="Zheng C.-J."/>
            <person name="Schuster L."/>
            <person name="Cowan T.M."/>
            <person name="Smanski M.J."/>
            <person name="Chevrette M.G."/>
            <person name="De Carvalho L.P.S."/>
            <person name="Shen B."/>
        </authorList>
    </citation>
    <scope>NUCLEOTIDE SEQUENCE [LARGE SCALE GENOMIC DNA]</scope>
    <source>
        <strain evidence="3 4">NPDC048320</strain>
    </source>
</reference>
<name>A0ABW7BAF2_9ACTN</name>
<dbReference type="RefSeq" id="WP_392820558.1">
    <property type="nucleotide sequence ID" value="NZ_JBICYV010000014.1"/>
</dbReference>
<dbReference type="PANTHER" id="PTHR43018">
    <property type="entry name" value="PHOSPHO-2-DEHYDRO-3-DEOXYHEPTONATE ALDOLASE"/>
    <property type="match status" value="1"/>
</dbReference>
<proteinExistence type="predicted"/>
<dbReference type="InterPro" id="IPR052899">
    <property type="entry name" value="Class-I_DAHP_synthase"/>
</dbReference>
<keyword evidence="4" id="KW-1185">Reference proteome</keyword>
<dbReference type="InterPro" id="IPR006268">
    <property type="entry name" value="DAHP_syn_2"/>
</dbReference>
<dbReference type="Pfam" id="PF00793">
    <property type="entry name" value="DAHP_synth_1"/>
    <property type="match status" value="1"/>
</dbReference>
<organism evidence="3 4">
    <name type="scientific">Streptomyces cinerochromogenes</name>
    <dbReference type="NCBI Taxonomy" id="66422"/>
    <lineage>
        <taxon>Bacteria</taxon>
        <taxon>Bacillati</taxon>
        <taxon>Actinomycetota</taxon>
        <taxon>Actinomycetes</taxon>
        <taxon>Kitasatosporales</taxon>
        <taxon>Streptomycetaceae</taxon>
        <taxon>Streptomyces</taxon>
    </lineage>
</organism>
<dbReference type="InterPro" id="IPR006218">
    <property type="entry name" value="DAHP1/KDSA"/>
</dbReference>
<dbReference type="NCBIfam" id="NF006421">
    <property type="entry name" value="PRK08673.1"/>
    <property type="match status" value="1"/>
</dbReference>
<dbReference type="NCBIfam" id="NF009239">
    <property type="entry name" value="PRK12595.1"/>
    <property type="match status" value="1"/>
</dbReference>
<comment type="caution">
    <text evidence="3">The sequence shown here is derived from an EMBL/GenBank/DDBJ whole genome shotgun (WGS) entry which is preliminary data.</text>
</comment>
<sequence length="350" mass="37020">MIVIVLSETCTPAQRRQVLSAVQFAGSGLRVHTPHLVSLTGDRDRVAAVLDGLPQVTEVTSLSAGYPRAARLAGRAATTPVWVSDVEIGGPGFTVIAGPCSVENRHQMLTTAREVHACGAHAIRAGAFKPRTSPYAFHGLGDAGLGLLAEARERTGLPLVTEVVDVRDMERVAQAVDMVQIGARNMQNYALLREAGRLRMPVLLKRGLAATLDEWLLAAEYVLDGGNEQVVLCERGIRTFETGYRFTLDLAAVVVLKERTHLPVIVDPSHAAGTRGRVLPLALAAAAVGADGIIVEAHHDPSAALCDAAQALPTSDLAELMRRLLPAAQSAGRTLERAPGRRALTSVSGG</sequence>
<evidence type="ECO:0000313" key="4">
    <source>
        <dbReference type="Proteomes" id="UP001604267"/>
    </source>
</evidence>
<dbReference type="GO" id="GO:0003849">
    <property type="term" value="F:3-deoxy-7-phosphoheptulonate synthase activity"/>
    <property type="evidence" value="ECO:0007669"/>
    <property type="project" value="UniProtKB-EC"/>
</dbReference>
<dbReference type="NCBIfam" id="TIGR01361">
    <property type="entry name" value="DAHP_synth_Bsub"/>
    <property type="match status" value="1"/>
</dbReference>
<evidence type="ECO:0000256" key="1">
    <source>
        <dbReference type="ARBA" id="ARBA00022679"/>
    </source>
</evidence>
<evidence type="ECO:0000313" key="3">
    <source>
        <dbReference type="EMBL" id="MFG3014175.1"/>
    </source>
</evidence>
<dbReference type="EMBL" id="JBICYV010000014">
    <property type="protein sequence ID" value="MFG3014175.1"/>
    <property type="molecule type" value="Genomic_DNA"/>
</dbReference>
<protein>
    <submittedName>
        <fullName evidence="3">3-deoxy-7-phosphoheptulonate synthase</fullName>
        <ecNumber evidence="3">2.5.1.54</ecNumber>
    </submittedName>
</protein>
<dbReference type="Proteomes" id="UP001604267">
    <property type="component" value="Unassembled WGS sequence"/>
</dbReference>
<dbReference type="InterPro" id="IPR013785">
    <property type="entry name" value="Aldolase_TIM"/>
</dbReference>
<dbReference type="SUPFAM" id="SSF51569">
    <property type="entry name" value="Aldolase"/>
    <property type="match status" value="1"/>
</dbReference>
<feature type="domain" description="DAHP synthetase I/KDSA" evidence="2">
    <location>
        <begin position="85"/>
        <end position="319"/>
    </location>
</feature>
<evidence type="ECO:0000259" key="2">
    <source>
        <dbReference type="Pfam" id="PF00793"/>
    </source>
</evidence>
<dbReference type="PANTHER" id="PTHR43018:SF1">
    <property type="entry name" value="PROTEIN AROA(G)"/>
    <property type="match status" value="1"/>
</dbReference>
<keyword evidence="1 3" id="KW-0808">Transferase</keyword>
<dbReference type="EC" id="2.5.1.54" evidence="3"/>
<dbReference type="Gene3D" id="3.20.20.70">
    <property type="entry name" value="Aldolase class I"/>
    <property type="match status" value="1"/>
</dbReference>